<dbReference type="EMBL" id="FLQY01000072">
    <property type="protein sequence ID" value="SBT05691.1"/>
    <property type="molecule type" value="Genomic_DNA"/>
</dbReference>
<feature type="transmembrane region" description="Helical" evidence="1">
    <location>
        <begin position="146"/>
        <end position="165"/>
    </location>
</feature>
<accession>A0A1A8XLZ1</accession>
<evidence type="ECO:0000256" key="1">
    <source>
        <dbReference type="SAM" id="Phobius"/>
    </source>
</evidence>
<keyword evidence="3" id="KW-1185">Reference proteome</keyword>
<feature type="transmembrane region" description="Helical" evidence="1">
    <location>
        <begin position="29"/>
        <end position="45"/>
    </location>
</feature>
<feature type="transmembrane region" description="Helical" evidence="1">
    <location>
        <begin position="75"/>
        <end position="92"/>
    </location>
</feature>
<keyword evidence="1" id="KW-1133">Transmembrane helix</keyword>
<proteinExistence type="predicted"/>
<feature type="transmembrane region" description="Helical" evidence="1">
    <location>
        <begin position="746"/>
        <end position="766"/>
    </location>
</feature>
<feature type="transmembrane region" description="Helical" evidence="1">
    <location>
        <begin position="434"/>
        <end position="453"/>
    </location>
</feature>
<dbReference type="AlphaFoldDB" id="A0A1A8XLZ1"/>
<reference evidence="2 3" key="1">
    <citation type="submission" date="2016-06" db="EMBL/GenBank/DDBJ databases">
        <authorList>
            <person name="Kjaerup R.B."/>
            <person name="Dalgaard T.S."/>
            <person name="Juul-Madsen H.R."/>
        </authorList>
    </citation>
    <scope>NUCLEOTIDE SEQUENCE [LARGE SCALE GENOMIC DNA]</scope>
    <source>
        <strain evidence="2">2</strain>
    </source>
</reference>
<sequence length="810" mass="88166">MLSRVINLLVALTAITLGGFLALNYPVGTLLPISGFVAIAVISFYQPSLFLIIIPAILPVSGFAPWTGWISFEELDLLVLATATGGYARFAFDGKLDASQRTSSLLLLLSILMSVSILISMTRGFADAGGFVFGWFQGYDGPMNSVRIGKSFFLALLLIPLIARLQNTLGTITSRKLGLGIAIGLGTASIAALWERLAFTGLLDFSSDYRSTALFWEMHVGGAALDGWLLLTIPFSIWALRNSRSTFQFVLSLCLVGLAAYASLTTFSRGVYLALMVALPLLAWQTRSQLKPVEIHQESLTWGFFHWMIALVLLGTMAGLVFPTGGYRGLLALFGLIAISLSMPQVLRKISLAQFCSSCLTGLFLGALLVVLSNFLPKGPYVLYTFLFMLTFPALYWPRIWAIASSPAITMASFVGLMLSAANVAGYWGGVEALPGAFGALTLMFLILVWAAFSKRPLWPNDLRWQGGLLTTAVAVSGLISVFGGGAYMGDRFSTSSSDLDGRLLHWRQAVAMLQTSADITFGKGLGRFPANYYFAIPTGAFPGTYQIKEQNGNSWLSLVAPRHPISFGDVFRISQRLSFSAKGPFVVDLKVKTNAATAIHVEVCEKQLLYPGGCVVGSVTVKATNAEWQPVHIRLAGAELSGGPWYAPRLKMFSLGILNKSGAATLDDVVLTTDRGANLLRNGEFTNEMQHWFFTSDRDHMPWHAKNLLVNILFDQGMAGLGLFLLLTVCALWRLNLGSAREHEISPYLTAAIIGFLVVGLFDSLTDVPRLAFLYYLVILYALSLGTLGKRRKRMHSKKRAPAAQVVQQ</sequence>
<feature type="transmembrane region" description="Helical" evidence="1">
    <location>
        <begin position="381"/>
        <end position="397"/>
    </location>
</feature>
<feature type="transmembrane region" description="Helical" evidence="1">
    <location>
        <begin position="465"/>
        <end position="489"/>
    </location>
</feature>
<organism evidence="2 3">
    <name type="scientific">Candidatus Propionivibrio aalborgensis</name>
    <dbReference type="NCBI Taxonomy" id="1860101"/>
    <lineage>
        <taxon>Bacteria</taxon>
        <taxon>Pseudomonadati</taxon>
        <taxon>Pseudomonadota</taxon>
        <taxon>Betaproteobacteria</taxon>
        <taxon>Rhodocyclales</taxon>
        <taxon>Rhodocyclaceae</taxon>
        <taxon>Propionivibrio</taxon>
    </lineage>
</organism>
<feature type="transmembrane region" description="Helical" evidence="1">
    <location>
        <begin position="355"/>
        <end position="375"/>
    </location>
</feature>
<keyword evidence="1" id="KW-0472">Membrane</keyword>
<feature type="transmembrane region" description="Helical" evidence="1">
    <location>
        <begin position="299"/>
        <end position="320"/>
    </location>
</feature>
<dbReference type="Gene3D" id="2.60.120.260">
    <property type="entry name" value="Galactose-binding domain-like"/>
    <property type="match status" value="1"/>
</dbReference>
<gene>
    <name evidence="2" type="ORF">PROAA_1630006</name>
</gene>
<feature type="transmembrane region" description="Helical" evidence="1">
    <location>
        <begin position="177"/>
        <end position="194"/>
    </location>
</feature>
<name>A0A1A8XLZ1_9RHOO</name>
<feature type="transmembrane region" description="Helical" evidence="1">
    <location>
        <begin position="772"/>
        <end position="790"/>
    </location>
</feature>
<feature type="transmembrane region" description="Helical" evidence="1">
    <location>
        <begin position="5"/>
        <end position="23"/>
    </location>
</feature>
<feature type="transmembrane region" description="Helical" evidence="1">
    <location>
        <begin position="104"/>
        <end position="126"/>
    </location>
</feature>
<protein>
    <submittedName>
        <fullName evidence="2">Uncharacterized protein</fullName>
    </submittedName>
</protein>
<feature type="transmembrane region" description="Helical" evidence="1">
    <location>
        <begin position="214"/>
        <end position="240"/>
    </location>
</feature>
<dbReference type="Proteomes" id="UP000199600">
    <property type="component" value="Unassembled WGS sequence"/>
</dbReference>
<evidence type="ECO:0000313" key="3">
    <source>
        <dbReference type="Proteomes" id="UP000199600"/>
    </source>
</evidence>
<evidence type="ECO:0000313" key="2">
    <source>
        <dbReference type="EMBL" id="SBT05691.1"/>
    </source>
</evidence>
<feature type="transmembrane region" description="Helical" evidence="1">
    <location>
        <begin position="326"/>
        <end position="343"/>
    </location>
</feature>
<feature type="transmembrane region" description="Helical" evidence="1">
    <location>
        <begin position="247"/>
        <end position="264"/>
    </location>
</feature>
<feature type="transmembrane region" description="Helical" evidence="1">
    <location>
        <begin position="709"/>
        <end position="734"/>
    </location>
</feature>
<keyword evidence="1" id="KW-0812">Transmembrane</keyword>